<name>A0A254PTE4_9BURK</name>
<dbReference type="Pfam" id="PF16036">
    <property type="entry name" value="Chalcone_3"/>
    <property type="match status" value="1"/>
</dbReference>
<evidence type="ECO:0000259" key="1">
    <source>
        <dbReference type="Pfam" id="PF16036"/>
    </source>
</evidence>
<evidence type="ECO:0000313" key="3">
    <source>
        <dbReference type="Proteomes" id="UP000197528"/>
    </source>
</evidence>
<protein>
    <recommendedName>
        <fullName evidence="1">Chalcone isomerase domain-containing protein</fullName>
    </recommendedName>
</protein>
<proteinExistence type="predicted"/>
<reference evidence="2 3" key="1">
    <citation type="submission" date="2017-05" db="EMBL/GenBank/DDBJ databases">
        <title>Genome of Polynucleobacter sp. MWH-Feld-100.</title>
        <authorList>
            <person name="Hahn M.W."/>
        </authorList>
    </citation>
    <scope>NUCLEOTIDE SEQUENCE [LARGE SCALE GENOMIC DNA]</scope>
    <source>
        <strain evidence="2 3">MWH-Feld-100</strain>
    </source>
</reference>
<dbReference type="AlphaFoldDB" id="A0A254PTE4"/>
<gene>
    <name evidence="2" type="ORF">CBI31_04355</name>
</gene>
<keyword evidence="3" id="KW-1185">Reference proteome</keyword>
<dbReference type="Proteomes" id="UP000197528">
    <property type="component" value="Unassembled WGS sequence"/>
</dbReference>
<sequence>MRLIKILLPLCISILLLMSNGFAREVSYIDKIFNPALLQGSGRLNWWGFHIYDASFYRAGTPSSPEFAIDIRYQKSFSGVSIANSSAEEMKKMGVSDAQVVLWGRELAKVFPNIESGQTLTAVYAPKQGTIFYHDGKLIAQIPDVEFSKAFFGIWLDPKTSAPKLRNELLGKGCPPPLFNEVC</sequence>
<dbReference type="EMBL" id="NGUP01000003">
    <property type="protein sequence ID" value="OWS69584.1"/>
    <property type="molecule type" value="Genomic_DNA"/>
</dbReference>
<feature type="domain" description="Chalcone isomerase" evidence="1">
    <location>
        <begin position="106"/>
        <end position="171"/>
    </location>
</feature>
<dbReference type="OrthoDB" id="8527419at2"/>
<organism evidence="2 3">
    <name type="scientific">Polynucleobacter campilacus</name>
    <dbReference type="NCBI Taxonomy" id="1743163"/>
    <lineage>
        <taxon>Bacteria</taxon>
        <taxon>Pseudomonadati</taxon>
        <taxon>Pseudomonadota</taxon>
        <taxon>Betaproteobacteria</taxon>
        <taxon>Burkholderiales</taxon>
        <taxon>Burkholderiaceae</taxon>
        <taxon>Polynucleobacter</taxon>
    </lineage>
</organism>
<accession>A0A254PTE4</accession>
<dbReference type="InterPro" id="IPR016087">
    <property type="entry name" value="Chalcone_isomerase"/>
</dbReference>
<evidence type="ECO:0000313" key="2">
    <source>
        <dbReference type="EMBL" id="OWS69584.1"/>
    </source>
</evidence>
<dbReference type="RefSeq" id="WP_088525197.1">
    <property type="nucleotide sequence ID" value="NZ_NGUP01000003.1"/>
</dbReference>
<comment type="caution">
    <text evidence="2">The sequence shown here is derived from an EMBL/GenBank/DDBJ whole genome shotgun (WGS) entry which is preliminary data.</text>
</comment>